<proteinExistence type="predicted"/>
<gene>
    <name evidence="1" type="ORF">M5K25_026572</name>
</gene>
<dbReference type="AlphaFoldDB" id="A0ABD0TXN8"/>
<organism evidence="1 2">
    <name type="scientific">Dendrobium thyrsiflorum</name>
    <name type="common">Pinecone-like raceme dendrobium</name>
    <name type="synonym">Orchid</name>
    <dbReference type="NCBI Taxonomy" id="117978"/>
    <lineage>
        <taxon>Eukaryota</taxon>
        <taxon>Viridiplantae</taxon>
        <taxon>Streptophyta</taxon>
        <taxon>Embryophyta</taxon>
        <taxon>Tracheophyta</taxon>
        <taxon>Spermatophyta</taxon>
        <taxon>Magnoliopsida</taxon>
        <taxon>Liliopsida</taxon>
        <taxon>Asparagales</taxon>
        <taxon>Orchidaceae</taxon>
        <taxon>Epidendroideae</taxon>
        <taxon>Malaxideae</taxon>
        <taxon>Dendrobiinae</taxon>
        <taxon>Dendrobium</taxon>
    </lineage>
</organism>
<dbReference type="EMBL" id="JANQDX010000019">
    <property type="protein sequence ID" value="KAL0904456.1"/>
    <property type="molecule type" value="Genomic_DNA"/>
</dbReference>
<reference evidence="1 2" key="1">
    <citation type="journal article" date="2024" name="Plant Biotechnol. J.">
        <title>Dendrobium thyrsiflorum genome and its molecular insights into genes involved in important horticultural traits.</title>
        <authorList>
            <person name="Chen B."/>
            <person name="Wang J.Y."/>
            <person name="Zheng P.J."/>
            <person name="Li K.L."/>
            <person name="Liang Y.M."/>
            <person name="Chen X.F."/>
            <person name="Zhang C."/>
            <person name="Zhao X."/>
            <person name="He X."/>
            <person name="Zhang G.Q."/>
            <person name="Liu Z.J."/>
            <person name="Xu Q."/>
        </authorList>
    </citation>
    <scope>NUCLEOTIDE SEQUENCE [LARGE SCALE GENOMIC DNA]</scope>
    <source>
        <strain evidence="1">GZMU011</strain>
    </source>
</reference>
<evidence type="ECO:0000313" key="1">
    <source>
        <dbReference type="EMBL" id="KAL0904456.1"/>
    </source>
</evidence>
<sequence length="128" mass="14305">MTRTNGKEVFYAKRLTSNRKRERSDFLVIVYVQALRLLWPPASTLTSSFELTAREIRPSGSSLWGIRQLAGGTNNSVCGFVSDSIPSNDDNSQTGHFCFQKKKEIPFASELSVRLRGQSSSRILPPPI</sequence>
<comment type="caution">
    <text evidence="1">The sequence shown here is derived from an EMBL/GenBank/DDBJ whole genome shotgun (WGS) entry which is preliminary data.</text>
</comment>
<dbReference type="Proteomes" id="UP001552299">
    <property type="component" value="Unassembled WGS sequence"/>
</dbReference>
<evidence type="ECO:0000313" key="2">
    <source>
        <dbReference type="Proteomes" id="UP001552299"/>
    </source>
</evidence>
<protein>
    <submittedName>
        <fullName evidence="1">Uncharacterized protein</fullName>
    </submittedName>
</protein>
<accession>A0ABD0TXN8</accession>
<keyword evidence="2" id="KW-1185">Reference proteome</keyword>
<name>A0ABD0TXN8_DENTH</name>